<dbReference type="EMBL" id="LXQA011181432">
    <property type="protein sequence ID" value="MCI88018.1"/>
    <property type="molecule type" value="Genomic_DNA"/>
</dbReference>
<comment type="caution">
    <text evidence="2">The sequence shown here is derived from an EMBL/GenBank/DDBJ whole genome shotgun (WGS) entry which is preliminary data.</text>
</comment>
<proteinExistence type="predicted"/>
<reference evidence="2 3" key="1">
    <citation type="journal article" date="2018" name="Front. Plant Sci.">
        <title>Red Clover (Trifolium pratense) and Zigzag Clover (T. medium) - A Picture of Genomic Similarities and Differences.</title>
        <authorList>
            <person name="Dluhosova J."/>
            <person name="Istvanek J."/>
            <person name="Nedelnik J."/>
            <person name="Repkova J."/>
        </authorList>
    </citation>
    <scope>NUCLEOTIDE SEQUENCE [LARGE SCALE GENOMIC DNA]</scope>
    <source>
        <strain evidence="3">cv. 10/8</strain>
        <tissue evidence="2">Leaf</tissue>
    </source>
</reference>
<accession>A0A392VHZ8</accession>
<evidence type="ECO:0000313" key="3">
    <source>
        <dbReference type="Proteomes" id="UP000265520"/>
    </source>
</evidence>
<feature type="non-terminal residue" evidence="2">
    <location>
        <position position="25"/>
    </location>
</feature>
<organism evidence="2 3">
    <name type="scientific">Trifolium medium</name>
    <dbReference type="NCBI Taxonomy" id="97028"/>
    <lineage>
        <taxon>Eukaryota</taxon>
        <taxon>Viridiplantae</taxon>
        <taxon>Streptophyta</taxon>
        <taxon>Embryophyta</taxon>
        <taxon>Tracheophyta</taxon>
        <taxon>Spermatophyta</taxon>
        <taxon>Magnoliopsida</taxon>
        <taxon>eudicotyledons</taxon>
        <taxon>Gunneridae</taxon>
        <taxon>Pentapetalae</taxon>
        <taxon>rosids</taxon>
        <taxon>fabids</taxon>
        <taxon>Fabales</taxon>
        <taxon>Fabaceae</taxon>
        <taxon>Papilionoideae</taxon>
        <taxon>50 kb inversion clade</taxon>
        <taxon>NPAAA clade</taxon>
        <taxon>Hologalegina</taxon>
        <taxon>IRL clade</taxon>
        <taxon>Trifolieae</taxon>
        <taxon>Trifolium</taxon>
    </lineage>
</organism>
<evidence type="ECO:0000313" key="2">
    <source>
        <dbReference type="EMBL" id="MCI88018.1"/>
    </source>
</evidence>
<dbReference type="Proteomes" id="UP000265520">
    <property type="component" value="Unassembled WGS sequence"/>
</dbReference>
<sequence>MRVKAREEKARRAKRLSREGDSPPP</sequence>
<evidence type="ECO:0000256" key="1">
    <source>
        <dbReference type="SAM" id="MobiDB-lite"/>
    </source>
</evidence>
<dbReference type="AlphaFoldDB" id="A0A392VHZ8"/>
<protein>
    <submittedName>
        <fullName evidence="2">Uncharacterized protein</fullName>
    </submittedName>
</protein>
<name>A0A392VHZ8_9FABA</name>
<keyword evidence="3" id="KW-1185">Reference proteome</keyword>
<feature type="region of interest" description="Disordered" evidence="1">
    <location>
        <begin position="1"/>
        <end position="25"/>
    </location>
</feature>